<dbReference type="PANTHER" id="PTHR42747:SF3">
    <property type="entry name" value="NITRONATE MONOOXYGENASE-RELATED"/>
    <property type="match status" value="1"/>
</dbReference>
<gene>
    <name evidence="11" type="ORF">JL106_01685</name>
</gene>
<keyword evidence="7 11" id="KW-0503">Monooxygenase</keyword>
<dbReference type="EMBL" id="JAERWK010000003">
    <property type="protein sequence ID" value="MBM9465989.1"/>
    <property type="molecule type" value="Genomic_DNA"/>
</dbReference>
<dbReference type="Gene3D" id="3.20.20.70">
    <property type="entry name" value="Aldolase class I"/>
    <property type="match status" value="1"/>
</dbReference>
<dbReference type="SUPFAM" id="SSF51412">
    <property type="entry name" value="Inosine monophosphate dehydrogenase (IMPDH)"/>
    <property type="match status" value="1"/>
</dbReference>
<dbReference type="GO" id="GO:0018580">
    <property type="term" value="F:nitronate monooxygenase activity"/>
    <property type="evidence" value="ECO:0007669"/>
    <property type="project" value="InterPro"/>
</dbReference>
<evidence type="ECO:0000256" key="4">
    <source>
        <dbReference type="ARBA" id="ARBA00022630"/>
    </source>
</evidence>
<protein>
    <recommendedName>
        <fullName evidence="8">Propionate 3-nitronate monooxygenase</fullName>
    </recommendedName>
</protein>
<dbReference type="InterPro" id="IPR013785">
    <property type="entry name" value="Aldolase_TIM"/>
</dbReference>
<dbReference type="PANTHER" id="PTHR42747">
    <property type="entry name" value="NITRONATE MONOOXYGENASE-RELATED"/>
    <property type="match status" value="1"/>
</dbReference>
<evidence type="ECO:0000313" key="11">
    <source>
        <dbReference type="EMBL" id="MBM9465989.1"/>
    </source>
</evidence>
<evidence type="ECO:0000256" key="3">
    <source>
        <dbReference type="ARBA" id="ARBA00022575"/>
    </source>
</evidence>
<dbReference type="CDD" id="cd04730">
    <property type="entry name" value="NPD_like"/>
    <property type="match status" value="1"/>
</dbReference>
<keyword evidence="5" id="KW-0288">FMN</keyword>
<reference evidence="11" key="1">
    <citation type="submission" date="2021-01" db="EMBL/GenBank/DDBJ databases">
        <title>YIM 132084 draft genome.</title>
        <authorList>
            <person name="An D."/>
        </authorList>
    </citation>
    <scope>NUCLEOTIDE SEQUENCE</scope>
    <source>
        <strain evidence="11">YIM 132084</strain>
    </source>
</reference>
<evidence type="ECO:0000313" key="12">
    <source>
        <dbReference type="Proteomes" id="UP000663792"/>
    </source>
</evidence>
<keyword evidence="12" id="KW-1185">Reference proteome</keyword>
<comment type="similarity">
    <text evidence="2">Belongs to the nitronate monooxygenase family. NMO class I subfamily.</text>
</comment>
<keyword evidence="10" id="KW-1133">Transmembrane helix</keyword>
<name>A0A938YD45_9ACTN</name>
<evidence type="ECO:0000256" key="2">
    <source>
        <dbReference type="ARBA" id="ARBA00009881"/>
    </source>
</evidence>
<evidence type="ECO:0000256" key="1">
    <source>
        <dbReference type="ARBA" id="ARBA00001917"/>
    </source>
</evidence>
<organism evidence="11 12">
    <name type="scientific">Nakamurella leprariae</name>
    <dbReference type="NCBI Taxonomy" id="2803911"/>
    <lineage>
        <taxon>Bacteria</taxon>
        <taxon>Bacillati</taxon>
        <taxon>Actinomycetota</taxon>
        <taxon>Actinomycetes</taxon>
        <taxon>Nakamurellales</taxon>
        <taxon>Nakamurellaceae</taxon>
        <taxon>Nakamurella</taxon>
    </lineage>
</organism>
<evidence type="ECO:0000256" key="7">
    <source>
        <dbReference type="ARBA" id="ARBA00023033"/>
    </source>
</evidence>
<keyword evidence="10" id="KW-0812">Transmembrane</keyword>
<dbReference type="AlphaFoldDB" id="A0A938YD45"/>
<feature type="transmembrane region" description="Helical" evidence="10">
    <location>
        <begin position="42"/>
        <end position="63"/>
    </location>
</feature>
<dbReference type="GO" id="GO:0009636">
    <property type="term" value="P:response to toxic substance"/>
    <property type="evidence" value="ECO:0007669"/>
    <property type="project" value="UniProtKB-KW"/>
</dbReference>
<keyword evidence="6" id="KW-0560">Oxidoreductase</keyword>
<sequence>MATTGRPRLSATGVLAGLGVGVPLLAAPMAGGASTPDLVAAAAAAGGLGFLAAGYLSTAALAAQIGETRSRADRFGVNLFVPNPVPVSREVYDRYAATLRPVAAAHGVELPTGPPREDEDEWVEKVALLCADPVPVVSFTFGVPEAAVVRAVRAAGSITAQTVTTTDEARAAAAAGVDVLIAQAAGAGGHSATTTPTIPPTVPPADVPLPHLIRRIAAASRLPVWATGGLSRPEHVRAALDAGAEAVAVGTVLLRSPESGASAVHRAALADPDRTATVLTTAFSGRPARALRNEFTDRFTEGAPLGYPAIHHLTGPLRRAATAAGDPEAVHLWAGLGWRDATDRPAAEILQRLVS</sequence>
<evidence type="ECO:0000256" key="6">
    <source>
        <dbReference type="ARBA" id="ARBA00023002"/>
    </source>
</evidence>
<comment type="catalytic activity">
    <reaction evidence="9">
        <text>3 propionate 3-nitronate + 3 O2 + H2O = 3 3-oxopropanoate + 2 nitrate + nitrite + H2O2 + 3 H(+)</text>
        <dbReference type="Rhea" id="RHEA:57332"/>
        <dbReference type="ChEBI" id="CHEBI:15377"/>
        <dbReference type="ChEBI" id="CHEBI:15378"/>
        <dbReference type="ChEBI" id="CHEBI:15379"/>
        <dbReference type="ChEBI" id="CHEBI:16240"/>
        <dbReference type="ChEBI" id="CHEBI:16301"/>
        <dbReference type="ChEBI" id="CHEBI:17632"/>
        <dbReference type="ChEBI" id="CHEBI:33190"/>
        <dbReference type="ChEBI" id="CHEBI:136067"/>
    </reaction>
</comment>
<accession>A0A938YD45</accession>
<evidence type="ECO:0000256" key="5">
    <source>
        <dbReference type="ARBA" id="ARBA00022643"/>
    </source>
</evidence>
<keyword evidence="4" id="KW-0285">Flavoprotein</keyword>
<evidence type="ECO:0000256" key="9">
    <source>
        <dbReference type="ARBA" id="ARBA00049401"/>
    </source>
</evidence>
<proteinExistence type="inferred from homology"/>
<keyword evidence="10" id="KW-0472">Membrane</keyword>
<dbReference type="Proteomes" id="UP000663792">
    <property type="component" value="Unassembled WGS sequence"/>
</dbReference>
<dbReference type="InterPro" id="IPR004136">
    <property type="entry name" value="NMO"/>
</dbReference>
<keyword evidence="3" id="KW-0216">Detoxification</keyword>
<comment type="caution">
    <text evidence="11">The sequence shown here is derived from an EMBL/GenBank/DDBJ whole genome shotgun (WGS) entry which is preliminary data.</text>
</comment>
<evidence type="ECO:0000256" key="8">
    <source>
        <dbReference type="ARBA" id="ARBA00031155"/>
    </source>
</evidence>
<dbReference type="RefSeq" id="WP_205258947.1">
    <property type="nucleotide sequence ID" value="NZ_JAERWK010000003.1"/>
</dbReference>
<dbReference type="Pfam" id="PF03060">
    <property type="entry name" value="NMO"/>
    <property type="match status" value="1"/>
</dbReference>
<evidence type="ECO:0000256" key="10">
    <source>
        <dbReference type="SAM" id="Phobius"/>
    </source>
</evidence>
<comment type="cofactor">
    <cofactor evidence="1">
        <name>FMN</name>
        <dbReference type="ChEBI" id="CHEBI:58210"/>
    </cofactor>
</comment>